<evidence type="ECO:0000313" key="2">
    <source>
        <dbReference type="EMBL" id="ACU15127.1"/>
    </source>
</evidence>
<organism evidence="2">
    <name type="scientific">Glycine max</name>
    <name type="common">Soybean</name>
    <name type="synonym">Glycine hispida</name>
    <dbReference type="NCBI Taxonomy" id="3847"/>
    <lineage>
        <taxon>Eukaryota</taxon>
        <taxon>Viridiplantae</taxon>
        <taxon>Streptophyta</taxon>
        <taxon>Embryophyta</taxon>
        <taxon>Tracheophyta</taxon>
        <taxon>Spermatophyta</taxon>
        <taxon>Magnoliopsida</taxon>
        <taxon>eudicotyledons</taxon>
        <taxon>Gunneridae</taxon>
        <taxon>Pentapetalae</taxon>
        <taxon>rosids</taxon>
        <taxon>fabids</taxon>
        <taxon>Fabales</taxon>
        <taxon>Fabaceae</taxon>
        <taxon>Papilionoideae</taxon>
        <taxon>50 kb inversion clade</taxon>
        <taxon>NPAAA clade</taxon>
        <taxon>indigoferoid/millettioid clade</taxon>
        <taxon>Phaseoleae</taxon>
        <taxon>Glycine</taxon>
        <taxon>Glycine subgen. Soja</taxon>
    </lineage>
</organism>
<name>C6T0T2_SOYBN</name>
<feature type="region of interest" description="Disordered" evidence="1">
    <location>
        <begin position="1"/>
        <end position="52"/>
    </location>
</feature>
<proteinExistence type="evidence at transcript level"/>
<reference evidence="2" key="1">
    <citation type="submission" date="2009-08" db="EMBL/GenBank/DDBJ databases">
        <authorList>
            <person name="Cheung F."/>
            <person name="Xiao Y."/>
            <person name="Chan A."/>
            <person name="Moskal W."/>
            <person name="Town C.D."/>
        </authorList>
    </citation>
    <scope>NUCLEOTIDE SEQUENCE</scope>
</reference>
<protein>
    <submittedName>
        <fullName evidence="2">Uncharacterized protein</fullName>
    </submittedName>
</protein>
<accession>C6T0T2</accession>
<dbReference type="EMBL" id="BT091037">
    <property type="protein sequence ID" value="ACU15127.1"/>
    <property type="molecule type" value="mRNA"/>
</dbReference>
<feature type="compositionally biased region" description="Basic and acidic residues" evidence="1">
    <location>
        <begin position="33"/>
        <end position="51"/>
    </location>
</feature>
<dbReference type="ExpressionAtlas" id="C6T0T2">
    <property type="expression patterns" value="baseline and differential"/>
</dbReference>
<dbReference type="AlphaFoldDB" id="C6T0T2"/>
<sequence length="114" mass="13431">MTSNHTSGKKEGAKVSSQKHRVFDSCKGARQLSNERNRNVEPTKQRNDMMRKGVGNVGLRNCFKVVILPYVLPPEELTTSLYKLRRHFRFQHKMQWNDWNDYNQADIKVHCTLR</sequence>
<evidence type="ECO:0000256" key="1">
    <source>
        <dbReference type="SAM" id="MobiDB-lite"/>
    </source>
</evidence>